<dbReference type="GO" id="GO:0045087">
    <property type="term" value="P:innate immune response"/>
    <property type="evidence" value="ECO:0007669"/>
    <property type="project" value="InterPro"/>
</dbReference>
<protein>
    <recommendedName>
        <fullName evidence="6">Beta-defensin</fullName>
    </recommendedName>
</protein>
<evidence type="ECO:0000256" key="4">
    <source>
        <dbReference type="ARBA" id="ARBA00022729"/>
    </source>
</evidence>
<dbReference type="OrthoDB" id="9511204at2759"/>
<dbReference type="Proteomes" id="UP000081671">
    <property type="component" value="Unplaced"/>
</dbReference>
<evidence type="ECO:0000313" key="9">
    <source>
        <dbReference type="RefSeq" id="XP_012879681.1"/>
    </source>
</evidence>
<sequence>MVPSRKTFCLILTLFSILAQMPSGCEAGLEYSQSFPGGEFAVCETCRLGRGKCRKSCMEDETVVGNCKLNIFCCRRRI</sequence>
<evidence type="ECO:0000256" key="2">
    <source>
        <dbReference type="ARBA" id="ARBA00007371"/>
    </source>
</evidence>
<feature type="signal peptide" evidence="6">
    <location>
        <begin position="1"/>
        <end position="27"/>
    </location>
</feature>
<dbReference type="GeneID" id="105991576"/>
<dbReference type="GO" id="GO:0042742">
    <property type="term" value="P:defense response to bacterium"/>
    <property type="evidence" value="ECO:0007669"/>
    <property type="project" value="UniProtKB-UniRule"/>
</dbReference>
<keyword evidence="3 6" id="KW-0964">Secreted</keyword>
<keyword evidence="5" id="KW-1015">Disulfide bond</keyword>
<organism evidence="8 9">
    <name type="scientific">Dipodomys ordii</name>
    <name type="common">Ord's kangaroo rat</name>
    <dbReference type="NCBI Taxonomy" id="10020"/>
    <lineage>
        <taxon>Eukaryota</taxon>
        <taxon>Metazoa</taxon>
        <taxon>Chordata</taxon>
        <taxon>Craniata</taxon>
        <taxon>Vertebrata</taxon>
        <taxon>Euteleostomi</taxon>
        <taxon>Mammalia</taxon>
        <taxon>Eutheria</taxon>
        <taxon>Euarchontoglires</taxon>
        <taxon>Glires</taxon>
        <taxon>Rodentia</taxon>
        <taxon>Castorimorpha</taxon>
        <taxon>Heteromyidae</taxon>
        <taxon>Dipodomyinae</taxon>
        <taxon>Dipodomys</taxon>
    </lineage>
</organism>
<dbReference type="KEGG" id="dord:105991576"/>
<dbReference type="STRING" id="10020.ENSDORP00000016067"/>
<keyword evidence="6" id="KW-0929">Antimicrobial</keyword>
<gene>
    <name evidence="9" type="primary">LOC105991576</name>
</gene>
<dbReference type="GO" id="GO:0005576">
    <property type="term" value="C:extracellular region"/>
    <property type="evidence" value="ECO:0007669"/>
    <property type="project" value="UniProtKB-SubCell"/>
</dbReference>
<proteinExistence type="inferred from homology"/>
<feature type="chain" id="PRO_5010001671" description="Beta-defensin" evidence="6">
    <location>
        <begin position="28"/>
        <end position="78"/>
    </location>
</feature>
<dbReference type="Pfam" id="PF13841">
    <property type="entry name" value="Defensin_beta_2"/>
    <property type="match status" value="1"/>
</dbReference>
<evidence type="ECO:0000256" key="5">
    <source>
        <dbReference type="ARBA" id="ARBA00023157"/>
    </source>
</evidence>
<evidence type="ECO:0000259" key="7">
    <source>
        <dbReference type="Pfam" id="PF13841"/>
    </source>
</evidence>
<evidence type="ECO:0000256" key="1">
    <source>
        <dbReference type="ARBA" id="ARBA00004613"/>
    </source>
</evidence>
<evidence type="ECO:0000256" key="3">
    <source>
        <dbReference type="ARBA" id="ARBA00022525"/>
    </source>
</evidence>
<keyword evidence="8" id="KW-1185">Reference proteome</keyword>
<comment type="subcellular location">
    <subcellularLocation>
        <location evidence="1 6">Secreted</location>
    </subcellularLocation>
</comment>
<keyword evidence="6" id="KW-0211">Defensin</keyword>
<dbReference type="InterPro" id="IPR025933">
    <property type="entry name" value="Beta_defensin_dom"/>
</dbReference>
<dbReference type="RefSeq" id="XP_012879681.1">
    <property type="nucleotide sequence ID" value="XM_013024227.1"/>
</dbReference>
<reference evidence="9" key="1">
    <citation type="submission" date="2025-08" db="UniProtKB">
        <authorList>
            <consortium name="RefSeq"/>
        </authorList>
    </citation>
    <scope>IDENTIFICATION</scope>
    <source>
        <tissue evidence="9">Kidney</tissue>
    </source>
</reference>
<evidence type="ECO:0000256" key="6">
    <source>
        <dbReference type="RuleBase" id="RU231113"/>
    </source>
</evidence>
<keyword evidence="4 6" id="KW-0732">Signal</keyword>
<evidence type="ECO:0000313" key="8">
    <source>
        <dbReference type="Proteomes" id="UP000081671"/>
    </source>
</evidence>
<comment type="function">
    <text evidence="6">Has antibacterial activity.</text>
</comment>
<keyword evidence="6" id="KW-0044">Antibiotic</keyword>
<comment type="similarity">
    <text evidence="2 6">Belongs to the beta-defensin family.</text>
</comment>
<name>A0A1S3FSZ3_DIPOR</name>
<accession>A0A1S3FSZ3</accession>
<feature type="domain" description="Beta-defensin" evidence="7">
    <location>
        <begin position="45"/>
        <end position="74"/>
    </location>
</feature>
<dbReference type="AlphaFoldDB" id="A0A1S3FSZ3"/>
<dbReference type="InParanoid" id="A0A1S3FSZ3"/>